<feature type="domain" description="YknX-like beta-barrel" evidence="2">
    <location>
        <begin position="136"/>
        <end position="207"/>
    </location>
</feature>
<keyword evidence="1" id="KW-0812">Transmembrane</keyword>
<reference evidence="4" key="1">
    <citation type="submission" date="2011-12" db="EMBL/GenBank/DDBJ databases">
        <title>The complete genome of chromosome of Sulfobacillus acidophilus DSM 10332.</title>
        <authorList>
            <person name="Lucas S."/>
            <person name="Han J."/>
            <person name="Lapidus A."/>
            <person name="Bruce D."/>
            <person name="Goodwin L."/>
            <person name="Pitluck S."/>
            <person name="Peters L."/>
            <person name="Kyrpides N."/>
            <person name="Mavromatis K."/>
            <person name="Ivanova N."/>
            <person name="Mikhailova N."/>
            <person name="Chertkov O."/>
            <person name="Saunders E."/>
            <person name="Detter J.C."/>
            <person name="Tapia R."/>
            <person name="Han C."/>
            <person name="Land M."/>
            <person name="Hauser L."/>
            <person name="Markowitz V."/>
            <person name="Cheng J.-F."/>
            <person name="Hugenholtz P."/>
            <person name="Woyke T."/>
            <person name="Wu D."/>
            <person name="Pukall R."/>
            <person name="Gehrich-Schroeter G."/>
            <person name="Schneider S."/>
            <person name="Klenk H.-P."/>
            <person name="Eisen J.A."/>
        </authorList>
    </citation>
    <scope>NUCLEOTIDE SEQUENCE [LARGE SCALE GENOMIC DNA]</scope>
    <source>
        <strain evidence="4">ATCC 700253 / DSM 10332 / NAL</strain>
    </source>
</reference>
<dbReference type="Gene3D" id="2.40.30.170">
    <property type="match status" value="1"/>
</dbReference>
<dbReference type="GO" id="GO:1990281">
    <property type="term" value="C:efflux pump complex"/>
    <property type="evidence" value="ECO:0007669"/>
    <property type="project" value="TreeGrafter"/>
</dbReference>
<keyword evidence="1" id="KW-0472">Membrane</keyword>
<dbReference type="HOGENOM" id="CLU_780591_0_0_9"/>
<dbReference type="Gene3D" id="2.40.50.100">
    <property type="match status" value="1"/>
</dbReference>
<dbReference type="SUPFAM" id="SSF51230">
    <property type="entry name" value="Single hybrid motif"/>
    <property type="match status" value="1"/>
</dbReference>
<feature type="transmembrane region" description="Helical" evidence="1">
    <location>
        <begin position="7"/>
        <end position="25"/>
    </location>
</feature>
<dbReference type="PATRIC" id="fig|679936.5.peg.2009"/>
<evidence type="ECO:0000256" key="1">
    <source>
        <dbReference type="SAM" id="Phobius"/>
    </source>
</evidence>
<dbReference type="GO" id="GO:0015562">
    <property type="term" value="F:efflux transmembrane transporter activity"/>
    <property type="evidence" value="ECO:0007669"/>
    <property type="project" value="TreeGrafter"/>
</dbReference>
<organism evidence="3 4">
    <name type="scientific">Sulfobacillus acidophilus (strain ATCC 700253 / DSM 10332 / NAL)</name>
    <dbReference type="NCBI Taxonomy" id="679936"/>
    <lineage>
        <taxon>Bacteria</taxon>
        <taxon>Bacillati</taxon>
        <taxon>Bacillota</taxon>
        <taxon>Clostridia</taxon>
        <taxon>Eubacteriales</taxon>
        <taxon>Clostridiales Family XVII. Incertae Sedis</taxon>
        <taxon>Sulfobacillus</taxon>
    </lineage>
</organism>
<dbReference type="PANTHER" id="PTHR30469:SF33">
    <property type="entry name" value="SLR1207 PROTEIN"/>
    <property type="match status" value="1"/>
</dbReference>
<dbReference type="Proteomes" id="UP000005439">
    <property type="component" value="Chromosome"/>
</dbReference>
<dbReference type="EMBL" id="CP003179">
    <property type="protein sequence ID" value="AEW05436.1"/>
    <property type="molecule type" value="Genomic_DNA"/>
</dbReference>
<evidence type="ECO:0000313" key="4">
    <source>
        <dbReference type="Proteomes" id="UP000005439"/>
    </source>
</evidence>
<sequence length="355" mass="35037">MATRRTYIGIGAAVLVVGGVLWVYHGRPAEASSTQTTPAYFVQTVQEGAFQGAVSATGTVTATSEAAIESPTAAAVSQMNVHLGQNVASGATVATLSNGTTVTTPISGTVVNVAVAGGDYVSAGQVLVTVANLSPLQVTLEVPEESITQVKTGDSVTLTFPAFPNQSYAGTVSTVGELGTANTSGVVVFPVTVTIQNPSGILLGMDANATIHTGSVSNALYVPTAAIQTVNGTDEVLVPEKSLTPPTFGGFGGGGFGGGSFGAGGGGFGSGGFTGGGGSFRQRLIAQTIPVPVPVEVGLTNGSDTEILSGLSANQQILIPNPAATTTSRTGRLGFGFGGGLARLGGGFGRGGART</sequence>
<dbReference type="KEGG" id="sap:Sulac_1944"/>
<dbReference type="STRING" id="679936.Sulac_1944"/>
<dbReference type="CDD" id="cd06850">
    <property type="entry name" value="biotinyl_domain"/>
    <property type="match status" value="1"/>
</dbReference>
<evidence type="ECO:0000313" key="3">
    <source>
        <dbReference type="EMBL" id="AEW05436.1"/>
    </source>
</evidence>
<dbReference type="InterPro" id="IPR058636">
    <property type="entry name" value="Beta-barrel_YknX"/>
</dbReference>
<protein>
    <submittedName>
        <fullName evidence="3">Biotin/lipoyl attachment domain-containing protein</fullName>
    </submittedName>
</protein>
<gene>
    <name evidence="3" type="ordered locus">Sulac_1944</name>
</gene>
<evidence type="ECO:0000259" key="2">
    <source>
        <dbReference type="Pfam" id="PF25990"/>
    </source>
</evidence>
<dbReference type="InterPro" id="IPR011053">
    <property type="entry name" value="Single_hybrid_motif"/>
</dbReference>
<dbReference type="PANTHER" id="PTHR30469">
    <property type="entry name" value="MULTIDRUG RESISTANCE PROTEIN MDTA"/>
    <property type="match status" value="1"/>
</dbReference>
<keyword evidence="4" id="KW-1185">Reference proteome</keyword>
<keyword evidence="1" id="KW-1133">Transmembrane helix</keyword>
<proteinExistence type="predicted"/>
<dbReference type="AlphaFoldDB" id="G8U1B6"/>
<reference evidence="3 4" key="2">
    <citation type="journal article" date="2012" name="Stand. Genomic Sci.">
        <title>Complete genome sequence of the moderately thermophilic mineral-sulfide-oxidizing firmicute Sulfobacillus acidophilus type strain (NAL(T)).</title>
        <authorList>
            <person name="Anderson I."/>
            <person name="Chertkov O."/>
            <person name="Chen A."/>
            <person name="Saunders E."/>
            <person name="Lapidus A."/>
            <person name="Nolan M."/>
            <person name="Lucas S."/>
            <person name="Hammon N."/>
            <person name="Deshpande S."/>
            <person name="Cheng J.F."/>
            <person name="Han C."/>
            <person name="Tapia R."/>
            <person name="Goodwin L.A."/>
            <person name="Pitluck S."/>
            <person name="Liolios K."/>
            <person name="Pagani I."/>
            <person name="Ivanova N."/>
            <person name="Mikhailova N."/>
            <person name="Pati A."/>
            <person name="Palaniappan K."/>
            <person name="Land M."/>
            <person name="Pan C."/>
            <person name="Rohde M."/>
            <person name="Pukall R."/>
            <person name="Goker M."/>
            <person name="Detter J.C."/>
            <person name="Woyke T."/>
            <person name="Bristow J."/>
            <person name="Eisen J.A."/>
            <person name="Markowitz V."/>
            <person name="Hugenholtz P."/>
            <person name="Kyrpides N.C."/>
            <person name="Klenk H.P."/>
            <person name="Mavromatis K."/>
        </authorList>
    </citation>
    <scope>NUCLEOTIDE SEQUENCE [LARGE SCALE GENOMIC DNA]</scope>
    <source>
        <strain evidence="4">ATCC 700253 / DSM 10332 / NAL</strain>
    </source>
</reference>
<name>G8U1B6_SULAD</name>
<dbReference type="Pfam" id="PF25990">
    <property type="entry name" value="Beta-barrel_YknX"/>
    <property type="match status" value="1"/>
</dbReference>
<accession>G8U1B6</accession>